<gene>
    <name evidence="1" type="ORF">LCMAC101_04170</name>
</gene>
<sequence>MYQFQFEGPKPAEIEDEIVMHNLKEADKAHNLKYFMMSATGWFQLLQNKNANHYDFELFLRKNNFDTHLFAYERQLPDGMYLIYPNTKKEDEINKKIKYECFYSCRPPPHASKEVLSNWKSHENNLNALRISGMVVVDDMTNFKQSDNDVALTDKELDKSGLLSKNKIKLFATFVQSEIVIFQIVESIKREQSVDPDHRLIAMNYDGSPIIGLFVGDTLMSETGYMVSHDQNGHNFMSIVKLGSK</sequence>
<protein>
    <submittedName>
        <fullName evidence="1">Uncharacterized protein</fullName>
    </submittedName>
</protein>
<proteinExistence type="predicted"/>
<evidence type="ECO:0000313" key="1">
    <source>
        <dbReference type="EMBL" id="QBK85822.1"/>
    </source>
</evidence>
<dbReference type="EMBL" id="MK500328">
    <property type="protein sequence ID" value="QBK85822.1"/>
    <property type="molecule type" value="Genomic_DNA"/>
</dbReference>
<organism evidence="1">
    <name type="scientific">Marseillevirus LCMAC101</name>
    <dbReference type="NCBI Taxonomy" id="2506602"/>
    <lineage>
        <taxon>Viruses</taxon>
        <taxon>Varidnaviria</taxon>
        <taxon>Bamfordvirae</taxon>
        <taxon>Nucleocytoviricota</taxon>
        <taxon>Megaviricetes</taxon>
        <taxon>Pimascovirales</taxon>
        <taxon>Pimascovirales incertae sedis</taxon>
        <taxon>Marseilleviridae</taxon>
    </lineage>
</organism>
<reference evidence="1" key="1">
    <citation type="journal article" date="2019" name="MBio">
        <title>Virus Genomes from Deep Sea Sediments Expand the Ocean Megavirome and Support Independent Origins of Viral Gigantism.</title>
        <authorList>
            <person name="Backstrom D."/>
            <person name="Yutin N."/>
            <person name="Jorgensen S.L."/>
            <person name="Dharamshi J."/>
            <person name="Homa F."/>
            <person name="Zaremba-Niedwiedzka K."/>
            <person name="Spang A."/>
            <person name="Wolf Y.I."/>
            <person name="Koonin E.V."/>
            <person name="Ettema T.J."/>
        </authorList>
    </citation>
    <scope>NUCLEOTIDE SEQUENCE</scope>
</reference>
<name>A0A481YRK4_9VIRU</name>
<accession>A0A481YRK4</accession>